<keyword evidence="6" id="KW-1185">Reference proteome</keyword>
<evidence type="ECO:0000256" key="1">
    <source>
        <dbReference type="ARBA" id="ARBA00022729"/>
    </source>
</evidence>
<keyword evidence="1" id="KW-0732">Signal</keyword>
<dbReference type="CDD" id="cd02851">
    <property type="entry name" value="E_set_GO_C"/>
    <property type="match status" value="1"/>
</dbReference>
<dbReference type="SUPFAM" id="SSF81296">
    <property type="entry name" value="E set domains"/>
    <property type="match status" value="1"/>
</dbReference>
<sequence length="531" mass="57490">MSCAEFEHFTPARRGYRVLSYVPSLSFSLFVSRDVRAENLGSWSENKPFPLVPTAMAVLPSGKLLAWASGRKYTHSIGQFGLTWSATYDPQTGEISELLVNNTNHDMFCPGISTGFDGTVVVTGGSTAKRVSMHAEATNGFYAAPEMQIARAYQSQVTLTDGRIFTIGGSWSSILIGPGSGEEGNKTGEVFDPATNEWTILEGCPADPMQTADKEGAYRSDNHAWLVSWKDRSVFQAGPSRNMNWYYTSGKGSHASAGTRDNTDAMCGVFQMFDATTGSIFTAGGAQNYEESEAIDNAHIINIDSPIGEAKVRALPGMNRARVFANAVTMPNGQIMILGGQAYSRPFSDFRAVTVPELFDPVTEKFTLLPDPGIARGYHSTAALLPDGTIFSGGGGLCSQCAEDENHLDFQIYSPPYLFEEDGKTLAARPAITNVHSKTVRVGEEVRFTVKMPESVEKGEISVAMLRLGTATHSVDTDSRRVPLKDHADNEDGSRSYRLPSNAGVMLPGTYMLFAMVDGVPSRAVMIKVKP</sequence>
<feature type="region of interest" description="Disordered" evidence="2">
    <location>
        <begin position="474"/>
        <end position="499"/>
    </location>
</feature>
<dbReference type="PANTHER" id="PTHR32208">
    <property type="entry name" value="SECRETED PROTEIN-RELATED"/>
    <property type="match status" value="1"/>
</dbReference>
<dbReference type="InterPro" id="IPR006652">
    <property type="entry name" value="Kelch_1"/>
</dbReference>
<accession>A0A6A6F3K7</accession>
<dbReference type="AlphaFoldDB" id="A0A6A6F3K7"/>
<dbReference type="Gene3D" id="2.60.40.10">
    <property type="entry name" value="Immunoglobulins"/>
    <property type="match status" value="1"/>
</dbReference>
<feature type="compositionally biased region" description="Basic and acidic residues" evidence="2">
    <location>
        <begin position="475"/>
        <end position="495"/>
    </location>
</feature>
<organism evidence="5 6">
    <name type="scientific">Cercospora zeae-maydis SCOH1-5</name>
    <dbReference type="NCBI Taxonomy" id="717836"/>
    <lineage>
        <taxon>Eukaryota</taxon>
        <taxon>Fungi</taxon>
        <taxon>Dikarya</taxon>
        <taxon>Ascomycota</taxon>
        <taxon>Pezizomycotina</taxon>
        <taxon>Dothideomycetes</taxon>
        <taxon>Dothideomycetidae</taxon>
        <taxon>Mycosphaerellales</taxon>
        <taxon>Mycosphaerellaceae</taxon>
        <taxon>Cercospora</taxon>
    </lineage>
</organism>
<dbReference type="InterPro" id="IPR015202">
    <property type="entry name" value="GO-like_E_set"/>
</dbReference>
<proteinExistence type="predicted"/>
<dbReference type="InterPro" id="IPR014756">
    <property type="entry name" value="Ig_E-set"/>
</dbReference>
<evidence type="ECO:0000259" key="3">
    <source>
        <dbReference type="Pfam" id="PF07250"/>
    </source>
</evidence>
<dbReference type="Pfam" id="PF09118">
    <property type="entry name" value="GO-like_E_set"/>
    <property type="match status" value="1"/>
</dbReference>
<dbReference type="Pfam" id="PF01344">
    <property type="entry name" value="Kelch_1"/>
    <property type="match status" value="1"/>
</dbReference>
<name>A0A6A6F3K7_9PEZI</name>
<dbReference type="InterPro" id="IPR009880">
    <property type="entry name" value="Glyoxal_oxidase_N"/>
</dbReference>
<dbReference type="InterPro" id="IPR037293">
    <property type="entry name" value="Gal_Oxidase_central_sf"/>
</dbReference>
<evidence type="ECO:0000259" key="4">
    <source>
        <dbReference type="Pfam" id="PF09118"/>
    </source>
</evidence>
<feature type="domain" description="Glyoxal oxidase N-terminal" evidence="3">
    <location>
        <begin position="293"/>
        <end position="400"/>
    </location>
</feature>
<dbReference type="SUPFAM" id="SSF50965">
    <property type="entry name" value="Galactose oxidase, central domain"/>
    <property type="match status" value="1"/>
</dbReference>
<dbReference type="InterPro" id="IPR013783">
    <property type="entry name" value="Ig-like_fold"/>
</dbReference>
<dbReference type="Pfam" id="PF07250">
    <property type="entry name" value="Glyoxal_oxid_N"/>
    <property type="match status" value="1"/>
</dbReference>
<dbReference type="InterPro" id="IPR011043">
    <property type="entry name" value="Gal_Oxase/kelch_b-propeller"/>
</dbReference>
<dbReference type="EMBL" id="ML992700">
    <property type="protein sequence ID" value="KAF2207810.1"/>
    <property type="molecule type" value="Genomic_DNA"/>
</dbReference>
<protein>
    <submittedName>
        <fullName evidence="5">Uncharacterized protein</fullName>
    </submittedName>
</protein>
<dbReference type="Proteomes" id="UP000799539">
    <property type="component" value="Unassembled WGS sequence"/>
</dbReference>
<evidence type="ECO:0000256" key="2">
    <source>
        <dbReference type="SAM" id="MobiDB-lite"/>
    </source>
</evidence>
<gene>
    <name evidence="5" type="ORF">CERZMDRAFT_114981</name>
</gene>
<reference evidence="5" key="1">
    <citation type="journal article" date="2020" name="Stud. Mycol.">
        <title>101 Dothideomycetes genomes: a test case for predicting lifestyles and emergence of pathogens.</title>
        <authorList>
            <person name="Haridas S."/>
            <person name="Albert R."/>
            <person name="Binder M."/>
            <person name="Bloem J."/>
            <person name="Labutti K."/>
            <person name="Salamov A."/>
            <person name="Andreopoulos B."/>
            <person name="Baker S."/>
            <person name="Barry K."/>
            <person name="Bills G."/>
            <person name="Bluhm B."/>
            <person name="Cannon C."/>
            <person name="Castanera R."/>
            <person name="Culley D."/>
            <person name="Daum C."/>
            <person name="Ezra D."/>
            <person name="Gonzalez J."/>
            <person name="Henrissat B."/>
            <person name="Kuo A."/>
            <person name="Liang C."/>
            <person name="Lipzen A."/>
            <person name="Lutzoni F."/>
            <person name="Magnuson J."/>
            <person name="Mondo S."/>
            <person name="Nolan M."/>
            <person name="Ohm R."/>
            <person name="Pangilinan J."/>
            <person name="Park H.-J."/>
            <person name="Ramirez L."/>
            <person name="Alfaro M."/>
            <person name="Sun H."/>
            <person name="Tritt A."/>
            <person name="Yoshinaga Y."/>
            <person name="Zwiers L.-H."/>
            <person name="Turgeon B."/>
            <person name="Goodwin S."/>
            <person name="Spatafora J."/>
            <person name="Crous P."/>
            <person name="Grigoriev I."/>
        </authorList>
    </citation>
    <scope>NUCLEOTIDE SEQUENCE</scope>
    <source>
        <strain evidence="5">SCOH1-5</strain>
    </source>
</reference>
<dbReference type="OrthoDB" id="2019572at2759"/>
<dbReference type="Gene3D" id="2.130.10.80">
    <property type="entry name" value="Galactose oxidase/kelch, beta-propeller"/>
    <property type="match status" value="1"/>
</dbReference>
<dbReference type="PANTHER" id="PTHR32208:SF56">
    <property type="entry name" value="GALACTOSE OXIDASE-RELATED"/>
    <property type="match status" value="1"/>
</dbReference>
<evidence type="ECO:0000313" key="5">
    <source>
        <dbReference type="EMBL" id="KAF2207810.1"/>
    </source>
</evidence>
<evidence type="ECO:0000313" key="6">
    <source>
        <dbReference type="Proteomes" id="UP000799539"/>
    </source>
</evidence>
<feature type="domain" description="Galactose oxidase-like Early set" evidence="4">
    <location>
        <begin position="429"/>
        <end position="529"/>
    </location>
</feature>